<organism evidence="1 2">
    <name type="scientific">Burkholderia aenigmatica</name>
    <dbReference type="NCBI Taxonomy" id="2015348"/>
    <lineage>
        <taxon>Bacteria</taxon>
        <taxon>Pseudomonadati</taxon>
        <taxon>Pseudomonadota</taxon>
        <taxon>Betaproteobacteria</taxon>
        <taxon>Burkholderiales</taxon>
        <taxon>Burkholderiaceae</taxon>
        <taxon>Burkholderia</taxon>
        <taxon>Burkholderia cepacia complex</taxon>
    </lineage>
</organism>
<reference evidence="1 2" key="1">
    <citation type="submission" date="2019-09" db="EMBL/GenBank/DDBJ databases">
        <authorList>
            <person name="Depoorter E."/>
        </authorList>
    </citation>
    <scope>NUCLEOTIDE SEQUENCE [LARGE SCALE GENOMIC DNA]</scope>
    <source>
        <strain evidence="1 2">R-17378</strain>
    </source>
</reference>
<keyword evidence="2" id="KW-1185">Reference proteome</keyword>
<sequence length="341" mass="38282">MSEEVSRLDDGARFINLWELLAQIGSAEAIYAYEAARDLATCLSNDPASINYVRYRDELGILCPLEIDARLRLLRLLNIFGSHATLFDADGMANDEAQATFERFGFYASDIYPFLARHHLAISRTGDEGFESRVFPDGRRIPIWILAYDCQAWIPYGRAVGILTASTVTAERHSPDHDDVFDRWDKALSDVVERGAVGETTVSGKRMLAHADVRAWVVQQGHVWPLEVPDSQTSDTASAVPAITRPAQNGNVVPAGLSDNLSKLGKRRRPQIEMIMDVADYLGYQRLQIPDHGKQAIHKECNVRAPRLFTENKDTFDDIWSVALKVNAVRMAKHDLYARRV</sequence>
<dbReference type="EMBL" id="CABVQG010000050">
    <property type="protein sequence ID" value="VWD37605.1"/>
    <property type="molecule type" value="Genomic_DNA"/>
</dbReference>
<evidence type="ECO:0000313" key="1">
    <source>
        <dbReference type="EMBL" id="VWD37605.1"/>
    </source>
</evidence>
<dbReference type="Proteomes" id="UP000494120">
    <property type="component" value="Unassembled WGS sequence"/>
</dbReference>
<gene>
    <name evidence="1" type="ORF">BLA17378_07794</name>
</gene>
<name>A0ABY6Y9N4_9BURK</name>
<evidence type="ECO:0000313" key="2">
    <source>
        <dbReference type="Proteomes" id="UP000494120"/>
    </source>
</evidence>
<comment type="caution">
    <text evidence="1">The sequence shown here is derived from an EMBL/GenBank/DDBJ whole genome shotgun (WGS) entry which is preliminary data.</text>
</comment>
<accession>A0ABY6Y9N4</accession>
<proteinExistence type="predicted"/>
<protein>
    <submittedName>
        <fullName evidence="1">Uncharacterized protein</fullName>
    </submittedName>
</protein>